<dbReference type="EMBL" id="MU802106">
    <property type="protein sequence ID" value="KAJ3981584.1"/>
    <property type="molecule type" value="Genomic_DNA"/>
</dbReference>
<name>A0A9W8P0S8_9AGAR</name>
<evidence type="ECO:0000313" key="2">
    <source>
        <dbReference type="EMBL" id="KAJ3981584.1"/>
    </source>
</evidence>
<reference evidence="1 3" key="3">
    <citation type="journal article" date="2023" name="Proc. Natl. Acad. Sci. U.S.A.">
        <title>A global phylogenomic analysis of the shiitake genus Lentinula.</title>
        <authorList>
            <person name="Sierra-Patev S."/>
            <person name="Min B."/>
            <person name="Naranjo-Ortiz M."/>
            <person name="Looney B."/>
            <person name="Konkel Z."/>
            <person name="Slot J.C."/>
            <person name="Sakamoto Y."/>
            <person name="Steenwyk J.L."/>
            <person name="Rokas A."/>
            <person name="Carro J."/>
            <person name="Camarero S."/>
            <person name="Ferreira P."/>
            <person name="Molpeceres G."/>
            <person name="Ruiz-Duenas F.J."/>
            <person name="Serrano A."/>
            <person name="Henrissat B."/>
            <person name="Drula E."/>
            <person name="Hughes K.W."/>
            <person name="Mata J.L."/>
            <person name="Ishikawa N.K."/>
            <person name="Vargas-Isla R."/>
            <person name="Ushijima S."/>
            <person name="Smith C.A."/>
            <person name="Donoghue J."/>
            <person name="Ahrendt S."/>
            <person name="Andreopoulos W."/>
            <person name="He G."/>
            <person name="LaButti K."/>
            <person name="Lipzen A."/>
            <person name="Ng V."/>
            <person name="Riley R."/>
            <person name="Sandor L."/>
            <person name="Barry K."/>
            <person name="Martinez A.T."/>
            <person name="Xiao Y."/>
            <person name="Gibbons J.G."/>
            <person name="Terashima K."/>
            <person name="Grigoriev I.V."/>
            <person name="Hibbett D."/>
        </authorList>
    </citation>
    <scope>NUCLEOTIDE SEQUENCE [LARGE SCALE GENOMIC DNA]</scope>
    <source>
        <strain evidence="1 3">TFB7810</strain>
    </source>
</reference>
<evidence type="ECO:0000313" key="3">
    <source>
        <dbReference type="Proteomes" id="UP001142393"/>
    </source>
</evidence>
<reference evidence="1" key="1">
    <citation type="submission" date="2022-08" db="EMBL/GenBank/DDBJ databases">
        <authorList>
            <consortium name="DOE Joint Genome Institute"/>
            <person name="Min B."/>
            <person name="Sierra-Patev S."/>
            <person name="Naranjo-Ortiz M."/>
            <person name="Looney B."/>
            <person name="Konkel Z."/>
            <person name="Slot J.C."/>
            <person name="Sakamoto Y."/>
            <person name="Steenwyk J.L."/>
            <person name="Rokas A."/>
            <person name="Carro J."/>
            <person name="Camarero S."/>
            <person name="Ferreira P."/>
            <person name="Molpeceres G."/>
            <person name="Ruiz-duenas F.J."/>
            <person name="Serrano A."/>
            <person name="Henrissat B."/>
            <person name="Drula E."/>
            <person name="Hughes K.W."/>
            <person name="Mata J.L."/>
            <person name="Ishikawa N.K."/>
            <person name="Vargas-Isla R."/>
            <person name="Ushijima S."/>
            <person name="Smith C.A."/>
            <person name="Ahrendt S."/>
            <person name="Andreopoulos W."/>
            <person name="He G."/>
            <person name="LaButti K."/>
            <person name="Lipzen A."/>
            <person name="Ng V."/>
            <person name="Riley R."/>
            <person name="Sandor L."/>
            <person name="Barry K."/>
            <person name="Martinez A.T."/>
            <person name="Xiao Y."/>
            <person name="Gibbons J.G."/>
            <person name="Terashima K."/>
            <person name="Hibbett D.S."/>
            <person name="Grigoriev I.V."/>
        </authorList>
    </citation>
    <scope>NUCLEOTIDE SEQUENCE</scope>
    <source>
        <strain evidence="1">TFB7810</strain>
    </source>
</reference>
<dbReference type="Proteomes" id="UP001142393">
    <property type="component" value="Unassembled WGS sequence"/>
</dbReference>
<comment type="caution">
    <text evidence="1">The sequence shown here is derived from an EMBL/GenBank/DDBJ whole genome shotgun (WGS) entry which is preliminary data.</text>
</comment>
<dbReference type="OrthoDB" id="2916406at2759"/>
<accession>A0A9W8P0S8</accession>
<evidence type="ECO:0000313" key="1">
    <source>
        <dbReference type="EMBL" id="KAJ3744583.1"/>
    </source>
</evidence>
<proteinExistence type="predicted"/>
<organism evidence="1 3">
    <name type="scientific">Lentinula detonsa</name>
    <dbReference type="NCBI Taxonomy" id="2804962"/>
    <lineage>
        <taxon>Eukaryota</taxon>
        <taxon>Fungi</taxon>
        <taxon>Dikarya</taxon>
        <taxon>Basidiomycota</taxon>
        <taxon>Agaricomycotina</taxon>
        <taxon>Agaricomycetes</taxon>
        <taxon>Agaricomycetidae</taxon>
        <taxon>Agaricales</taxon>
        <taxon>Marasmiineae</taxon>
        <taxon>Omphalotaceae</taxon>
        <taxon>Lentinula</taxon>
    </lineage>
</organism>
<accession>A0AA38PTX3</accession>
<reference evidence="2" key="2">
    <citation type="submission" date="2022-08" db="EMBL/GenBank/DDBJ databases">
        <authorList>
            <consortium name="DOE Joint Genome Institute"/>
            <person name="Min B."/>
            <person name="Riley R."/>
            <person name="Sierra-Patev S."/>
            <person name="Naranjo-Ortiz M."/>
            <person name="Looney B."/>
            <person name="Konkel Z."/>
            <person name="Slot J.C."/>
            <person name="Sakamoto Y."/>
            <person name="Steenwyk J.L."/>
            <person name="Rokas A."/>
            <person name="Carro J."/>
            <person name="Camarero S."/>
            <person name="Ferreira P."/>
            <person name="Molpeceres G."/>
            <person name="Ruiz-Duenas F.J."/>
            <person name="Serrano A."/>
            <person name="Henrissat B."/>
            <person name="Drula E."/>
            <person name="Hughes K.W."/>
            <person name="Mata J.L."/>
            <person name="Ishikawa N.K."/>
            <person name="Vargas-Isla R."/>
            <person name="Ushijima S."/>
            <person name="Smith C.A."/>
            <person name="Ahrendt S."/>
            <person name="Andreopoulos W."/>
            <person name="He G."/>
            <person name="Labutti K."/>
            <person name="Lipzen A."/>
            <person name="Ng V."/>
            <person name="Sandor L."/>
            <person name="Barry K."/>
            <person name="Martinez A.T."/>
            <person name="Xiao Y."/>
            <person name="Gibbons J.G."/>
            <person name="Terashima K."/>
            <person name="Hibbett D.S."/>
            <person name="Grigoriev I.V."/>
        </authorList>
    </citation>
    <scope>NUCLEOTIDE SEQUENCE</scope>
    <source>
        <strain evidence="2">TFB7829</strain>
    </source>
</reference>
<protein>
    <submittedName>
        <fullName evidence="1">Uncharacterized protein</fullName>
    </submittedName>
</protein>
<dbReference type="Proteomes" id="UP001163850">
    <property type="component" value="Unassembled WGS sequence"/>
</dbReference>
<gene>
    <name evidence="1" type="ORF">DFH05DRAFT_1524199</name>
    <name evidence="2" type="ORF">F5890DRAFT_1417382</name>
</gene>
<sequence>MGMNQIPLPPSHTMVVRSVRARIYRANQILGEPTQVFYREDPRQVQRGRYLLAADQLSDPRMQPCVHDSIVTTCHRGKKYVFRIFYKRHKCLPVNQALQQLAGVEMEGDVLVVAVGKKVGIRNIHSNLEMRAAERAVQKFAQKLAPFRNRRTFPSSIEV</sequence>
<keyword evidence="3" id="KW-1185">Reference proteome</keyword>
<dbReference type="EMBL" id="JANVFU010000006">
    <property type="protein sequence ID" value="KAJ3744583.1"/>
    <property type="molecule type" value="Genomic_DNA"/>
</dbReference>
<dbReference type="AlphaFoldDB" id="A0A9W8P0S8"/>